<dbReference type="EMBL" id="NAJQ01000100">
    <property type="protein sequence ID" value="TKA78977.1"/>
    <property type="molecule type" value="Genomic_DNA"/>
</dbReference>
<dbReference type="OrthoDB" id="206201at2759"/>
<dbReference type="GO" id="GO:0004252">
    <property type="term" value="F:serine-type endopeptidase activity"/>
    <property type="evidence" value="ECO:0007669"/>
    <property type="project" value="InterPro"/>
</dbReference>
<proteinExistence type="predicted"/>
<dbReference type="CDD" id="cd00306">
    <property type="entry name" value="Peptidases_S8_S53"/>
    <property type="match status" value="1"/>
</dbReference>
<dbReference type="Pfam" id="PF00082">
    <property type="entry name" value="Peptidase_S8"/>
    <property type="match status" value="1"/>
</dbReference>
<keyword evidence="3" id="KW-0720">Serine protease</keyword>
<name>A0A4U0XR32_9PEZI</name>
<evidence type="ECO:0000256" key="1">
    <source>
        <dbReference type="ARBA" id="ARBA00022670"/>
    </source>
</evidence>
<evidence type="ECO:0000313" key="5">
    <source>
        <dbReference type="EMBL" id="TKA78977.1"/>
    </source>
</evidence>
<dbReference type="PROSITE" id="PS00138">
    <property type="entry name" value="SUBTILASE_SER"/>
    <property type="match status" value="1"/>
</dbReference>
<protein>
    <recommendedName>
        <fullName evidence="4">Peptidase S8/S53 domain-containing protein</fullName>
    </recommendedName>
</protein>
<keyword evidence="2" id="KW-0378">Hydrolase</keyword>
<dbReference type="STRING" id="329884.A0A4U0XR32"/>
<evidence type="ECO:0000256" key="2">
    <source>
        <dbReference type="ARBA" id="ARBA00022801"/>
    </source>
</evidence>
<organism evidence="5 6">
    <name type="scientific">Friedmanniomyces simplex</name>
    <dbReference type="NCBI Taxonomy" id="329884"/>
    <lineage>
        <taxon>Eukaryota</taxon>
        <taxon>Fungi</taxon>
        <taxon>Dikarya</taxon>
        <taxon>Ascomycota</taxon>
        <taxon>Pezizomycotina</taxon>
        <taxon>Dothideomycetes</taxon>
        <taxon>Dothideomycetidae</taxon>
        <taxon>Mycosphaerellales</taxon>
        <taxon>Teratosphaeriaceae</taxon>
        <taxon>Friedmanniomyces</taxon>
    </lineage>
</organism>
<dbReference type="GO" id="GO:0006508">
    <property type="term" value="P:proteolysis"/>
    <property type="evidence" value="ECO:0007669"/>
    <property type="project" value="UniProtKB-KW"/>
</dbReference>
<dbReference type="Gene3D" id="3.40.50.200">
    <property type="entry name" value="Peptidase S8/S53 domain"/>
    <property type="match status" value="1"/>
</dbReference>
<sequence>MPSLPILGKMLLSIAMGREIKWTDLDMAIDEYRRNDEAFAEELLCAVEACLGTDDLTFKTGGLLREDESMRLAFMQRVVKRLQYILTVGYNEDINKAIDRATAETQSITLNSSSTPKHLSHEKPEKCSAAAGDKQCLHDDGAVQAVELLSEKEAMSSTKWLTDLSDSALKYAVTVWKADVISMSFGYQTAVPAIEEVIDDYAGKVLMFAAASNCGGNAPISWPARHPNVVCVFATDADGNFYPKNPTPQKGTNLAVLGSSVEGYWPPALNDSGGLQHKSGTSCATPIAAGIAGVVMNLMRTRKAAYLESLPAASKRWKENKKLRYEQHMRTLGKPWGMKAVLGLMAEERQGYHYIAPWRLLDKDNEDRDIVKEILYTLEHL</sequence>
<dbReference type="Proteomes" id="UP000309340">
    <property type="component" value="Unassembled WGS sequence"/>
</dbReference>
<dbReference type="SUPFAM" id="SSF52743">
    <property type="entry name" value="Subtilisin-like"/>
    <property type="match status" value="1"/>
</dbReference>
<evidence type="ECO:0000313" key="6">
    <source>
        <dbReference type="Proteomes" id="UP000309340"/>
    </source>
</evidence>
<dbReference type="InterPro" id="IPR036852">
    <property type="entry name" value="Peptidase_S8/S53_dom_sf"/>
</dbReference>
<dbReference type="InterPro" id="IPR000209">
    <property type="entry name" value="Peptidase_S8/S53_dom"/>
</dbReference>
<comment type="caution">
    <text evidence="5">The sequence shown here is derived from an EMBL/GenBank/DDBJ whole genome shotgun (WGS) entry which is preliminary data.</text>
</comment>
<gene>
    <name evidence="5" type="ORF">B0A55_02553</name>
</gene>
<keyword evidence="6" id="KW-1185">Reference proteome</keyword>
<evidence type="ECO:0000259" key="4">
    <source>
        <dbReference type="Pfam" id="PF00082"/>
    </source>
</evidence>
<reference evidence="5 6" key="1">
    <citation type="submission" date="2017-03" db="EMBL/GenBank/DDBJ databases">
        <title>Genomes of endolithic fungi from Antarctica.</title>
        <authorList>
            <person name="Coleine C."/>
            <person name="Masonjones S."/>
            <person name="Stajich J.E."/>
        </authorList>
    </citation>
    <scope>NUCLEOTIDE SEQUENCE [LARGE SCALE GENOMIC DNA]</scope>
    <source>
        <strain evidence="5 6">CCFEE 5184</strain>
    </source>
</reference>
<keyword evidence="1" id="KW-0645">Protease</keyword>
<feature type="domain" description="Peptidase S8/S53" evidence="4">
    <location>
        <begin position="173"/>
        <end position="298"/>
    </location>
</feature>
<accession>A0A4U0XR32</accession>
<dbReference type="InterPro" id="IPR023828">
    <property type="entry name" value="Peptidase_S8_Ser-AS"/>
</dbReference>
<evidence type="ECO:0000256" key="3">
    <source>
        <dbReference type="ARBA" id="ARBA00022825"/>
    </source>
</evidence>
<dbReference type="AlphaFoldDB" id="A0A4U0XR32"/>